<dbReference type="EMBL" id="AP028910">
    <property type="protein sequence ID" value="BES90414.1"/>
    <property type="molecule type" value="Genomic_DNA"/>
</dbReference>
<sequence>MLTHALADSAPPGNLRLTGPRAGGLCSALNISRDAWPPGRLVCGSCEVPRVLSYINLPSRESLPAQIVPPPGLASPPSAWAGLG</sequence>
<feature type="region of interest" description="Disordered" evidence="1">
    <location>
        <begin position="1"/>
        <end position="20"/>
    </location>
</feature>
<evidence type="ECO:0000313" key="2">
    <source>
        <dbReference type="EMBL" id="BES90414.1"/>
    </source>
</evidence>
<organism evidence="2 3">
    <name type="scientific">Nesidiocoris tenuis</name>
    <dbReference type="NCBI Taxonomy" id="355587"/>
    <lineage>
        <taxon>Eukaryota</taxon>
        <taxon>Metazoa</taxon>
        <taxon>Ecdysozoa</taxon>
        <taxon>Arthropoda</taxon>
        <taxon>Hexapoda</taxon>
        <taxon>Insecta</taxon>
        <taxon>Pterygota</taxon>
        <taxon>Neoptera</taxon>
        <taxon>Paraneoptera</taxon>
        <taxon>Hemiptera</taxon>
        <taxon>Heteroptera</taxon>
        <taxon>Panheteroptera</taxon>
        <taxon>Cimicomorpha</taxon>
        <taxon>Miridae</taxon>
        <taxon>Dicyphina</taxon>
        <taxon>Nesidiocoris</taxon>
    </lineage>
</organism>
<dbReference type="Proteomes" id="UP001307889">
    <property type="component" value="Chromosome 2"/>
</dbReference>
<proteinExistence type="predicted"/>
<gene>
    <name evidence="2" type="ORF">NTJ_03222</name>
</gene>
<accession>A0ABN7ADT1</accession>
<evidence type="ECO:0000313" key="3">
    <source>
        <dbReference type="Proteomes" id="UP001307889"/>
    </source>
</evidence>
<name>A0ABN7ADT1_9HEMI</name>
<protein>
    <submittedName>
        <fullName evidence="2">Uncharacterized protein</fullName>
    </submittedName>
</protein>
<keyword evidence="3" id="KW-1185">Reference proteome</keyword>
<reference evidence="2 3" key="1">
    <citation type="submission" date="2023-09" db="EMBL/GenBank/DDBJ databases">
        <title>Nesidiocoris tenuis whole genome shotgun sequence.</title>
        <authorList>
            <person name="Shibata T."/>
            <person name="Shimoda M."/>
            <person name="Kobayashi T."/>
            <person name="Uehara T."/>
        </authorList>
    </citation>
    <scope>NUCLEOTIDE SEQUENCE [LARGE SCALE GENOMIC DNA]</scope>
    <source>
        <strain evidence="2 3">Japan</strain>
    </source>
</reference>
<evidence type="ECO:0000256" key="1">
    <source>
        <dbReference type="SAM" id="MobiDB-lite"/>
    </source>
</evidence>